<dbReference type="Proteomes" id="UP001054837">
    <property type="component" value="Unassembled WGS sequence"/>
</dbReference>
<keyword evidence="2" id="KW-1185">Reference proteome</keyword>
<dbReference type="AlphaFoldDB" id="A0AAV4SUG5"/>
<sequence length="99" mass="11208">MYRSLLQRNSKVCPYHAEICNSKKSRPSFRPNAAACGISRVVNGRVSFMVWEYVSELPIRPLVDGLPFRKDALSGVLTGPFRLAMPRIRNHSLASIYLE</sequence>
<accession>A0AAV4SUG5</accession>
<reference evidence="1 2" key="1">
    <citation type="submission" date="2021-06" db="EMBL/GenBank/DDBJ databases">
        <title>Caerostris darwini draft genome.</title>
        <authorList>
            <person name="Kono N."/>
            <person name="Arakawa K."/>
        </authorList>
    </citation>
    <scope>NUCLEOTIDE SEQUENCE [LARGE SCALE GENOMIC DNA]</scope>
</reference>
<evidence type="ECO:0000313" key="2">
    <source>
        <dbReference type="Proteomes" id="UP001054837"/>
    </source>
</evidence>
<organism evidence="1 2">
    <name type="scientific">Caerostris darwini</name>
    <dbReference type="NCBI Taxonomy" id="1538125"/>
    <lineage>
        <taxon>Eukaryota</taxon>
        <taxon>Metazoa</taxon>
        <taxon>Ecdysozoa</taxon>
        <taxon>Arthropoda</taxon>
        <taxon>Chelicerata</taxon>
        <taxon>Arachnida</taxon>
        <taxon>Araneae</taxon>
        <taxon>Araneomorphae</taxon>
        <taxon>Entelegynae</taxon>
        <taxon>Araneoidea</taxon>
        <taxon>Araneidae</taxon>
        <taxon>Caerostris</taxon>
    </lineage>
</organism>
<comment type="caution">
    <text evidence="1">The sequence shown here is derived from an EMBL/GenBank/DDBJ whole genome shotgun (WGS) entry which is preliminary data.</text>
</comment>
<gene>
    <name evidence="1" type="ORF">CDAR_421571</name>
</gene>
<evidence type="ECO:0000313" key="1">
    <source>
        <dbReference type="EMBL" id="GIY37740.1"/>
    </source>
</evidence>
<dbReference type="EMBL" id="BPLQ01008495">
    <property type="protein sequence ID" value="GIY37740.1"/>
    <property type="molecule type" value="Genomic_DNA"/>
</dbReference>
<protein>
    <submittedName>
        <fullName evidence="1">Uncharacterized protein</fullName>
    </submittedName>
</protein>
<name>A0AAV4SUG5_9ARAC</name>
<proteinExistence type="predicted"/>